<feature type="active site" description="Proton donor" evidence="4">
    <location>
        <position position="174"/>
    </location>
</feature>
<dbReference type="Gene3D" id="2.60.120.200">
    <property type="match status" value="1"/>
</dbReference>
<dbReference type="Gene3D" id="2.115.10.20">
    <property type="entry name" value="Glycosyl hydrolase domain, family 43"/>
    <property type="match status" value="1"/>
</dbReference>
<dbReference type="InterPro" id="IPR006710">
    <property type="entry name" value="Glyco_hydro_43"/>
</dbReference>
<evidence type="ECO:0000256" key="5">
    <source>
        <dbReference type="PIRSR" id="PIRSR606710-2"/>
    </source>
</evidence>
<proteinExistence type="inferred from homology"/>
<keyword evidence="2 6" id="KW-0378">Hydrolase</keyword>
<dbReference type="InterPro" id="IPR013320">
    <property type="entry name" value="ConA-like_dom_sf"/>
</dbReference>
<dbReference type="GO" id="GO:0005975">
    <property type="term" value="P:carbohydrate metabolic process"/>
    <property type="evidence" value="ECO:0007669"/>
    <property type="project" value="InterPro"/>
</dbReference>
<evidence type="ECO:0000256" key="1">
    <source>
        <dbReference type="ARBA" id="ARBA00009865"/>
    </source>
</evidence>
<comment type="caution">
    <text evidence="8">The sequence shown here is derived from an EMBL/GenBank/DDBJ whole genome shotgun (WGS) entry which is preliminary data.</text>
</comment>
<evidence type="ECO:0000313" key="9">
    <source>
        <dbReference type="Proteomes" id="UP000286716"/>
    </source>
</evidence>
<feature type="domain" description="Beta-xylosidase C-terminal Concanavalin A-like" evidence="7">
    <location>
        <begin position="299"/>
        <end position="466"/>
    </location>
</feature>
<sequence length="492" mass="52197">MTVPIIPGFHPDPSVCRAGGTYYLANSSFEYVPGVPIRRSTDLVSWELVGHALTRPGQLPPGEGVASGGVFAPTLRHHDGRFHLVTTNVLEPRGHLIVTAEDPAGPWSDPVYVAGTAGIDPDLCWDDAGVCHLTWASFLPTLTGIASVPIDPGTGAMLAEPRLLWNGTGLAAPEGPHLYHVDGWWYLMLAEGGTERGHAVTIARARSLEGPYEPAPANPILTHRSTTHPVQNTGHADLVECADGSWAMVYLGVRPRGKTPQFHVNGRETFLAGVDWVDGWPVVAEDRFTIEPADNSFTDGFATAELHPRWVAPGAGPETFTRWAGPAELRLTADAGRAAPPALLTRALDEQWTASAALDVSGGTAKFVVRLDDRHWYGLVADGASVTATLVIGPAVHAVTKVASGPRVSLRIRALPGASQEPDLLELSVLRQDGRAEVLGSFDGRYLSTEVATGFTGRMIGVEVLDGTATLHEFGYSSGVGTAGSHGADRQD</sequence>
<dbReference type="RefSeq" id="WP_020647355.1">
    <property type="nucleotide sequence ID" value="NZ_QHHU01000060.1"/>
</dbReference>
<reference evidence="8 9" key="1">
    <citation type="submission" date="2018-05" db="EMBL/GenBank/DDBJ databases">
        <title>Evolution of GPA BGCs.</title>
        <authorList>
            <person name="Waglechner N."/>
            <person name="Wright G.D."/>
        </authorList>
    </citation>
    <scope>NUCLEOTIDE SEQUENCE [LARGE SCALE GENOMIC DNA]</scope>
    <source>
        <strain evidence="8 9">DSM 5908</strain>
    </source>
</reference>
<accession>A0A428W562</accession>
<feature type="active site" description="Proton acceptor" evidence="4">
    <location>
        <position position="12"/>
    </location>
</feature>
<comment type="similarity">
    <text evidence="1 6">Belongs to the glycosyl hydrolase 43 family.</text>
</comment>
<feature type="site" description="Important for catalytic activity, responsible for pKa modulation of the active site Glu and correct orientation of both the proton donor and substrate" evidence="5">
    <location>
        <position position="120"/>
    </location>
</feature>
<dbReference type="SUPFAM" id="SSF75005">
    <property type="entry name" value="Arabinanase/levansucrase/invertase"/>
    <property type="match status" value="1"/>
</dbReference>
<keyword evidence="9" id="KW-1185">Reference proteome</keyword>
<evidence type="ECO:0000259" key="7">
    <source>
        <dbReference type="Pfam" id="PF17851"/>
    </source>
</evidence>
<protein>
    <submittedName>
        <fullName evidence="8">Glycoside hydrolase family 43 protein</fullName>
    </submittedName>
</protein>
<evidence type="ECO:0000313" key="8">
    <source>
        <dbReference type="EMBL" id="RSM38228.1"/>
    </source>
</evidence>
<dbReference type="InterPro" id="IPR051795">
    <property type="entry name" value="Glycosyl_Hydrlase_43"/>
</dbReference>
<dbReference type="GO" id="GO:0004553">
    <property type="term" value="F:hydrolase activity, hydrolyzing O-glycosyl compounds"/>
    <property type="evidence" value="ECO:0007669"/>
    <property type="project" value="InterPro"/>
</dbReference>
<dbReference type="InterPro" id="IPR041542">
    <property type="entry name" value="GH43_C2"/>
</dbReference>
<dbReference type="Proteomes" id="UP000286716">
    <property type="component" value="Unassembled WGS sequence"/>
</dbReference>
<dbReference type="PANTHER" id="PTHR42812">
    <property type="entry name" value="BETA-XYLOSIDASE"/>
    <property type="match status" value="1"/>
</dbReference>
<dbReference type="SUPFAM" id="SSF49899">
    <property type="entry name" value="Concanavalin A-like lectins/glucanases"/>
    <property type="match status" value="1"/>
</dbReference>
<evidence type="ECO:0000256" key="6">
    <source>
        <dbReference type="RuleBase" id="RU361187"/>
    </source>
</evidence>
<dbReference type="AlphaFoldDB" id="A0A428W562"/>
<keyword evidence="3 6" id="KW-0326">Glycosidase</keyword>
<dbReference type="PANTHER" id="PTHR42812:SF12">
    <property type="entry name" value="BETA-XYLOSIDASE-RELATED"/>
    <property type="match status" value="1"/>
</dbReference>
<dbReference type="Pfam" id="PF17851">
    <property type="entry name" value="GH43_C2"/>
    <property type="match status" value="1"/>
</dbReference>
<evidence type="ECO:0000256" key="4">
    <source>
        <dbReference type="PIRSR" id="PIRSR606710-1"/>
    </source>
</evidence>
<evidence type="ECO:0000256" key="3">
    <source>
        <dbReference type="ARBA" id="ARBA00023295"/>
    </source>
</evidence>
<gene>
    <name evidence="8" type="ORF">DMA12_33860</name>
</gene>
<dbReference type="Pfam" id="PF04616">
    <property type="entry name" value="Glyco_hydro_43"/>
    <property type="match status" value="1"/>
</dbReference>
<dbReference type="InterPro" id="IPR023296">
    <property type="entry name" value="Glyco_hydro_beta-prop_sf"/>
</dbReference>
<evidence type="ECO:0000256" key="2">
    <source>
        <dbReference type="ARBA" id="ARBA00022801"/>
    </source>
</evidence>
<dbReference type="CDD" id="cd18617">
    <property type="entry name" value="GH43_XynB-like"/>
    <property type="match status" value="1"/>
</dbReference>
<dbReference type="OrthoDB" id="9801455at2"/>
<name>A0A428W562_AMYBA</name>
<dbReference type="EMBL" id="QHHU01000060">
    <property type="protein sequence ID" value="RSM38228.1"/>
    <property type="molecule type" value="Genomic_DNA"/>
</dbReference>
<organism evidence="8 9">
    <name type="scientific">Amycolatopsis balhimycina DSM 5908</name>
    <dbReference type="NCBI Taxonomy" id="1081091"/>
    <lineage>
        <taxon>Bacteria</taxon>
        <taxon>Bacillati</taxon>
        <taxon>Actinomycetota</taxon>
        <taxon>Actinomycetes</taxon>
        <taxon>Pseudonocardiales</taxon>
        <taxon>Pseudonocardiaceae</taxon>
        <taxon>Amycolatopsis</taxon>
    </lineage>
</organism>